<name>D3IVT2_PHYED</name>
<accession>D3IVT2</accession>
<evidence type="ECO:0000313" key="1">
    <source>
        <dbReference type="EMBL" id="ADB85422.1"/>
    </source>
</evidence>
<proteinExistence type="predicted"/>
<protein>
    <submittedName>
        <fullName evidence="1">Putative retrotransposon protein</fullName>
    </submittedName>
</protein>
<reference evidence="1" key="1">
    <citation type="journal article" date="2010" name="J. Integr. Plant Biol.">
        <title>Insights into the bamboo genome: syntenic relationships to rice and sorghum.</title>
        <authorList>
            <person name="Gui Y.J."/>
            <person name="Zhou Y."/>
            <person name="Wang Y."/>
            <person name="Wang S."/>
            <person name="Wang S.Y."/>
            <person name="Hu Y."/>
            <person name="Bo S.P."/>
            <person name="Chen H."/>
            <person name="Zhou C.P."/>
            <person name="Ma N.X."/>
            <person name="Zhang T.Z."/>
            <person name="Fan L.J."/>
        </authorList>
    </citation>
    <scope>NUCLEOTIDE SEQUENCE</scope>
    <source>
        <tissue evidence="1">Shoot</tissue>
    </source>
</reference>
<organism evidence="1">
    <name type="scientific">Phyllostachys edulis</name>
    <name type="common">Tortoise shell bamboo</name>
    <name type="synonym">Bambusa edulis</name>
    <dbReference type="NCBI Taxonomy" id="38705"/>
    <lineage>
        <taxon>Eukaryota</taxon>
        <taxon>Viridiplantae</taxon>
        <taxon>Streptophyta</taxon>
        <taxon>Embryophyta</taxon>
        <taxon>Tracheophyta</taxon>
        <taxon>Spermatophyta</taxon>
        <taxon>Magnoliopsida</taxon>
        <taxon>Liliopsida</taxon>
        <taxon>Poales</taxon>
        <taxon>Poaceae</taxon>
        <taxon>BOP clade</taxon>
        <taxon>Bambusoideae</taxon>
        <taxon>Arundinarodae</taxon>
        <taxon>Arundinarieae</taxon>
        <taxon>Arundinariinae</taxon>
        <taxon>Phyllostachys</taxon>
    </lineage>
</organism>
<sequence length="122" mass="13857">MAAQAQLMNVMMQNMNQMMTQQNQTAAALVTMLNQNNQAVAMPLPPPPAFSQSRLAEFMRTHPPTFSSSSEPLDANDWLRFVEKKLAIAQCDDREKVLYAANQLEGTTVEWWENYCVAHENH</sequence>
<dbReference type="AlphaFoldDB" id="D3IVT2"/>
<dbReference type="EMBL" id="GQ252887">
    <property type="protein sequence ID" value="ADB85422.1"/>
    <property type="molecule type" value="Genomic_DNA"/>
</dbReference>